<organism evidence="1 2">
    <name type="scientific">Candidatus Curtissbacteria bacterium RIFCSPHIGHO2_01_FULL_41_13</name>
    <dbReference type="NCBI Taxonomy" id="1797745"/>
    <lineage>
        <taxon>Bacteria</taxon>
        <taxon>Candidatus Curtissiibacteriota</taxon>
    </lineage>
</organism>
<dbReference type="Proteomes" id="UP000177069">
    <property type="component" value="Unassembled WGS sequence"/>
</dbReference>
<accession>A0A1F5G0T1</accession>
<proteinExistence type="predicted"/>
<evidence type="ECO:0000313" key="2">
    <source>
        <dbReference type="Proteomes" id="UP000177069"/>
    </source>
</evidence>
<dbReference type="EMBL" id="MFBA01000026">
    <property type="protein sequence ID" value="OGD85447.1"/>
    <property type="molecule type" value="Genomic_DNA"/>
</dbReference>
<reference evidence="1 2" key="1">
    <citation type="journal article" date="2016" name="Nat. Commun.">
        <title>Thousands of microbial genomes shed light on interconnected biogeochemical processes in an aquifer system.</title>
        <authorList>
            <person name="Anantharaman K."/>
            <person name="Brown C.T."/>
            <person name="Hug L.A."/>
            <person name="Sharon I."/>
            <person name="Castelle C.J."/>
            <person name="Probst A.J."/>
            <person name="Thomas B.C."/>
            <person name="Singh A."/>
            <person name="Wilkins M.J."/>
            <person name="Karaoz U."/>
            <person name="Brodie E.L."/>
            <person name="Williams K.H."/>
            <person name="Hubbard S.S."/>
            <person name="Banfield J.F."/>
        </authorList>
    </citation>
    <scope>NUCLEOTIDE SEQUENCE [LARGE SCALE GENOMIC DNA]</scope>
</reference>
<comment type="caution">
    <text evidence="1">The sequence shown here is derived from an EMBL/GenBank/DDBJ whole genome shotgun (WGS) entry which is preliminary data.</text>
</comment>
<gene>
    <name evidence="1" type="ORF">A2696_02480</name>
</gene>
<dbReference type="SUPFAM" id="SSF53335">
    <property type="entry name" value="S-adenosyl-L-methionine-dependent methyltransferases"/>
    <property type="match status" value="1"/>
</dbReference>
<dbReference type="AlphaFoldDB" id="A0A1F5G0T1"/>
<dbReference type="InterPro" id="IPR029063">
    <property type="entry name" value="SAM-dependent_MTases_sf"/>
</dbReference>
<sequence length="202" mass="22686">MNAEQLGERSAQKETHARLIVEIGPGHNLISSFSDSIVGSDDMYICIERSPFILKSPQIKGDFAHLPLKDESADQIWVMNVFGEHYAAFPAVYDPLYSHFQKRLILPGSTAVFFLEMARVLKPSGRVFIGETYTPPPLLPEIDFTPYGLSKEVLNGDLYDRFVEEHKLGKINDTMVHFSGKNAYFLILTKEMSSASARIVNS</sequence>
<evidence type="ECO:0000313" key="1">
    <source>
        <dbReference type="EMBL" id="OGD85447.1"/>
    </source>
</evidence>
<protein>
    <submittedName>
        <fullName evidence="1">Uncharacterized protein</fullName>
    </submittedName>
</protein>
<dbReference type="Gene3D" id="3.40.50.150">
    <property type="entry name" value="Vaccinia Virus protein VP39"/>
    <property type="match status" value="1"/>
</dbReference>
<name>A0A1F5G0T1_9BACT</name>